<accession>A0A9W6HK86</accession>
<dbReference type="SMART" id="SM00852">
    <property type="entry name" value="MoCF_biosynth"/>
    <property type="match status" value="1"/>
</dbReference>
<dbReference type="InterPro" id="IPR005111">
    <property type="entry name" value="MoeA_C_domain_IV"/>
</dbReference>
<dbReference type="NCBIfam" id="NF045515">
    <property type="entry name" value="Glp_gephyrin"/>
    <property type="match status" value="1"/>
</dbReference>
<dbReference type="Pfam" id="PF00994">
    <property type="entry name" value="MoCF_biosynth"/>
    <property type="match status" value="1"/>
</dbReference>
<dbReference type="CDD" id="cd00887">
    <property type="entry name" value="MoeA"/>
    <property type="match status" value="1"/>
</dbReference>
<keyword evidence="4 7" id="KW-0500">Molybdenum</keyword>
<dbReference type="AlphaFoldDB" id="A0A9W6HK86"/>
<dbReference type="Pfam" id="PF03453">
    <property type="entry name" value="MoeA_N"/>
    <property type="match status" value="1"/>
</dbReference>
<dbReference type="GO" id="GO:0006777">
    <property type="term" value="P:Mo-molybdopterin cofactor biosynthetic process"/>
    <property type="evidence" value="ECO:0007669"/>
    <property type="project" value="UniProtKB-UniRule"/>
</dbReference>
<dbReference type="NCBIfam" id="TIGR00177">
    <property type="entry name" value="molyb_syn"/>
    <property type="match status" value="1"/>
</dbReference>
<protein>
    <recommendedName>
        <fullName evidence="7">Molybdopterin molybdenumtransferase</fullName>
        <ecNumber evidence="7">2.10.1.1</ecNumber>
    </recommendedName>
</protein>
<keyword evidence="7" id="KW-0460">Magnesium</keyword>
<dbReference type="EC" id="2.10.1.1" evidence="7"/>
<dbReference type="GO" id="GO:0061599">
    <property type="term" value="F:molybdopterin molybdotransferase activity"/>
    <property type="evidence" value="ECO:0007669"/>
    <property type="project" value="UniProtKB-UniRule"/>
</dbReference>
<comment type="pathway">
    <text evidence="2 7">Cofactor biosynthesis; molybdopterin biosynthesis.</text>
</comment>
<evidence type="ECO:0000256" key="1">
    <source>
        <dbReference type="ARBA" id="ARBA00002901"/>
    </source>
</evidence>
<dbReference type="EMBL" id="BSER01000002">
    <property type="protein sequence ID" value="GLJ94508.1"/>
    <property type="molecule type" value="Genomic_DNA"/>
</dbReference>
<dbReference type="GO" id="GO:0046872">
    <property type="term" value="F:metal ion binding"/>
    <property type="evidence" value="ECO:0007669"/>
    <property type="project" value="UniProtKB-UniRule"/>
</dbReference>
<reference evidence="9" key="2">
    <citation type="submission" date="2023-01" db="EMBL/GenBank/DDBJ databases">
        <authorList>
            <person name="Sun Q."/>
            <person name="Evtushenko L."/>
        </authorList>
    </citation>
    <scope>NUCLEOTIDE SEQUENCE</scope>
    <source>
        <strain evidence="9">VKM Ac-1940</strain>
    </source>
</reference>
<evidence type="ECO:0000313" key="10">
    <source>
        <dbReference type="Proteomes" id="UP001142291"/>
    </source>
</evidence>
<reference evidence="9" key="1">
    <citation type="journal article" date="2014" name="Int. J. Syst. Evol. Microbiol.">
        <title>Complete genome sequence of Corynebacterium casei LMG S-19264T (=DSM 44701T), isolated from a smear-ripened cheese.</title>
        <authorList>
            <consortium name="US DOE Joint Genome Institute (JGI-PGF)"/>
            <person name="Walter F."/>
            <person name="Albersmeier A."/>
            <person name="Kalinowski J."/>
            <person name="Ruckert C."/>
        </authorList>
    </citation>
    <scope>NUCLEOTIDE SEQUENCE</scope>
    <source>
        <strain evidence="9">VKM Ac-1940</strain>
    </source>
</reference>
<organism evidence="9 10">
    <name type="scientific">Microbacterium dextranolyticum</name>
    <dbReference type="NCBI Taxonomy" id="36806"/>
    <lineage>
        <taxon>Bacteria</taxon>
        <taxon>Bacillati</taxon>
        <taxon>Actinomycetota</taxon>
        <taxon>Actinomycetes</taxon>
        <taxon>Micrococcales</taxon>
        <taxon>Microbacteriaceae</taxon>
        <taxon>Microbacterium</taxon>
    </lineage>
</organism>
<comment type="cofactor">
    <cofactor evidence="7">
        <name>Mg(2+)</name>
        <dbReference type="ChEBI" id="CHEBI:18420"/>
    </cofactor>
</comment>
<dbReference type="Gene3D" id="3.40.980.10">
    <property type="entry name" value="MoaB/Mog-like domain"/>
    <property type="match status" value="1"/>
</dbReference>
<dbReference type="InterPro" id="IPR038987">
    <property type="entry name" value="MoeA-like"/>
</dbReference>
<dbReference type="Gene3D" id="3.90.105.10">
    <property type="entry name" value="Molybdopterin biosynthesis moea protein, domain 2"/>
    <property type="match status" value="1"/>
</dbReference>
<dbReference type="SUPFAM" id="SSF63867">
    <property type="entry name" value="MoeA C-terminal domain-like"/>
    <property type="match status" value="1"/>
</dbReference>
<name>A0A9W6HK86_9MICO</name>
<keyword evidence="5 7" id="KW-0501">Molybdenum cofactor biosynthesis</keyword>
<dbReference type="InterPro" id="IPR001453">
    <property type="entry name" value="MoaB/Mog_dom"/>
</dbReference>
<dbReference type="GO" id="GO:0005829">
    <property type="term" value="C:cytosol"/>
    <property type="evidence" value="ECO:0007669"/>
    <property type="project" value="TreeGrafter"/>
</dbReference>
<evidence type="ECO:0000256" key="2">
    <source>
        <dbReference type="ARBA" id="ARBA00005046"/>
    </source>
</evidence>
<dbReference type="Gene3D" id="2.170.190.11">
    <property type="entry name" value="Molybdopterin biosynthesis moea protein, domain 3"/>
    <property type="match status" value="1"/>
</dbReference>
<feature type="domain" description="MoaB/Mog" evidence="8">
    <location>
        <begin position="203"/>
        <end position="350"/>
    </location>
</feature>
<comment type="function">
    <text evidence="1 7">Catalyzes the insertion of molybdate into adenylated molybdopterin with the concomitant release of AMP.</text>
</comment>
<comment type="similarity">
    <text evidence="3 7">Belongs to the MoeA family.</text>
</comment>
<keyword evidence="7" id="KW-0479">Metal-binding</keyword>
<evidence type="ECO:0000256" key="3">
    <source>
        <dbReference type="ARBA" id="ARBA00010763"/>
    </source>
</evidence>
<evidence type="ECO:0000256" key="7">
    <source>
        <dbReference type="RuleBase" id="RU365090"/>
    </source>
</evidence>
<keyword evidence="10" id="KW-1185">Reference proteome</keyword>
<keyword evidence="7" id="KW-0808">Transferase</keyword>
<evidence type="ECO:0000256" key="4">
    <source>
        <dbReference type="ARBA" id="ARBA00022505"/>
    </source>
</evidence>
<dbReference type="InterPro" id="IPR036688">
    <property type="entry name" value="MoeA_C_domain_IV_sf"/>
</dbReference>
<comment type="catalytic activity">
    <reaction evidence="6">
        <text>adenylyl-molybdopterin + molybdate = Mo-molybdopterin + AMP + H(+)</text>
        <dbReference type="Rhea" id="RHEA:35047"/>
        <dbReference type="ChEBI" id="CHEBI:15378"/>
        <dbReference type="ChEBI" id="CHEBI:36264"/>
        <dbReference type="ChEBI" id="CHEBI:62727"/>
        <dbReference type="ChEBI" id="CHEBI:71302"/>
        <dbReference type="ChEBI" id="CHEBI:456215"/>
        <dbReference type="EC" id="2.10.1.1"/>
    </reaction>
</comment>
<dbReference type="InterPro" id="IPR036425">
    <property type="entry name" value="MoaB/Mog-like_dom_sf"/>
</dbReference>
<gene>
    <name evidence="9" type="primary">moeA</name>
    <name evidence="9" type="ORF">GCM10017591_05690</name>
</gene>
<evidence type="ECO:0000256" key="5">
    <source>
        <dbReference type="ARBA" id="ARBA00023150"/>
    </source>
</evidence>
<dbReference type="PANTHER" id="PTHR10192:SF5">
    <property type="entry name" value="GEPHYRIN"/>
    <property type="match status" value="1"/>
</dbReference>
<dbReference type="InterPro" id="IPR005110">
    <property type="entry name" value="MoeA_linker/N"/>
</dbReference>
<comment type="caution">
    <text evidence="9">The sequence shown here is derived from an EMBL/GenBank/DDBJ whole genome shotgun (WGS) entry which is preliminary data.</text>
</comment>
<sequence length="436" mass="44060">MDVTTPSGTSDGAGLHARALLTVDEHLAAVLAAVVPVPARTVPLADALGATLAAPARAVIDLPPFDNSAMDGFAVHHVDVAAANADAPVRLRVVADLPAGSAVDPAIGTGEAARIMTGSPLPTAADTIVPFEDTVGGLADSLGVIAVASAPARRGVHVRRRGEDTRRGDVVLPAGTLLGPLQIGALAAVGISEVTAAVAPRVVVVSTGSELVPLERLGSATGAEGVRLERGQIPESNGILLAGVIAATGARVVRREIVDDEGSALRALLDEVTTGPDAADAVVFTGGVSAGAYEVVRQTVSQMTFGKVAMQPGKPQGFGLAGRTLLFGLPGNPVSAAVSFEVFVRPALLALQGRTEVRRPLLRIPAAVGWRTPAGRRQYLPVTIDRTDPAVWRAAPASSGGSHLAGRLGGAEGYAVVAAEVDAVAAGDLVDVMLID</sequence>
<dbReference type="PANTHER" id="PTHR10192">
    <property type="entry name" value="MOLYBDOPTERIN BIOSYNTHESIS PROTEIN"/>
    <property type="match status" value="1"/>
</dbReference>
<dbReference type="Pfam" id="PF03454">
    <property type="entry name" value="MoeA_C"/>
    <property type="match status" value="1"/>
</dbReference>
<evidence type="ECO:0000256" key="6">
    <source>
        <dbReference type="ARBA" id="ARBA00047317"/>
    </source>
</evidence>
<evidence type="ECO:0000259" key="8">
    <source>
        <dbReference type="SMART" id="SM00852"/>
    </source>
</evidence>
<dbReference type="SUPFAM" id="SSF63882">
    <property type="entry name" value="MoeA N-terminal region -like"/>
    <property type="match status" value="1"/>
</dbReference>
<evidence type="ECO:0000313" key="9">
    <source>
        <dbReference type="EMBL" id="GLJ94508.1"/>
    </source>
</evidence>
<proteinExistence type="inferred from homology"/>
<dbReference type="InterPro" id="IPR036135">
    <property type="entry name" value="MoeA_linker/N_sf"/>
</dbReference>
<dbReference type="Gene3D" id="2.40.340.10">
    <property type="entry name" value="MoeA, C-terminal, domain IV"/>
    <property type="match status" value="1"/>
</dbReference>
<dbReference type="Proteomes" id="UP001142291">
    <property type="component" value="Unassembled WGS sequence"/>
</dbReference>
<dbReference type="SUPFAM" id="SSF53218">
    <property type="entry name" value="Molybdenum cofactor biosynthesis proteins"/>
    <property type="match status" value="1"/>
</dbReference>